<evidence type="ECO:0000256" key="2">
    <source>
        <dbReference type="ARBA" id="ARBA00023315"/>
    </source>
</evidence>
<organism evidence="4 5">
    <name type="scientific">Kineosporia babensis</name>
    <dbReference type="NCBI Taxonomy" id="499548"/>
    <lineage>
        <taxon>Bacteria</taxon>
        <taxon>Bacillati</taxon>
        <taxon>Actinomycetota</taxon>
        <taxon>Actinomycetes</taxon>
        <taxon>Kineosporiales</taxon>
        <taxon>Kineosporiaceae</taxon>
        <taxon>Kineosporia</taxon>
    </lineage>
</organism>
<dbReference type="RefSeq" id="WP_231447869.1">
    <property type="nucleotide sequence ID" value="NZ_JAJOMB010000019.1"/>
</dbReference>
<evidence type="ECO:0000313" key="4">
    <source>
        <dbReference type="EMBL" id="MCD5315064.1"/>
    </source>
</evidence>
<dbReference type="EMBL" id="JAJOMB010000019">
    <property type="protein sequence ID" value="MCD5315064.1"/>
    <property type="molecule type" value="Genomic_DNA"/>
</dbReference>
<dbReference type="Proteomes" id="UP001138997">
    <property type="component" value="Unassembled WGS sequence"/>
</dbReference>
<sequence>MPIRLAHRDDLTNLQQIERAAGEAFRTIGMPEVADDEPFSIEELLAYQGRTWVYERDGEAVAYLLIDLVDSLFHIEQVTVHPRAARQGIGRALIEHVYAQAPQQKLTLTTFEQVPWNAPYYRRLNFETFASPGPELQQVRRREAEHGLDRWPRLCMIRTH</sequence>
<keyword evidence="1" id="KW-0808">Transferase</keyword>
<dbReference type="Gene3D" id="3.40.630.30">
    <property type="match status" value="1"/>
</dbReference>
<dbReference type="SUPFAM" id="SSF55729">
    <property type="entry name" value="Acyl-CoA N-acyltransferases (Nat)"/>
    <property type="match status" value="1"/>
</dbReference>
<name>A0A9X1NK46_9ACTN</name>
<evidence type="ECO:0000259" key="3">
    <source>
        <dbReference type="PROSITE" id="PS51186"/>
    </source>
</evidence>
<feature type="domain" description="N-acetyltransferase" evidence="3">
    <location>
        <begin position="1"/>
        <end position="160"/>
    </location>
</feature>
<dbReference type="Pfam" id="PF00583">
    <property type="entry name" value="Acetyltransf_1"/>
    <property type="match status" value="1"/>
</dbReference>
<dbReference type="CDD" id="cd04301">
    <property type="entry name" value="NAT_SF"/>
    <property type="match status" value="1"/>
</dbReference>
<dbReference type="PANTHER" id="PTHR43800:SF1">
    <property type="entry name" value="PEPTIDYL-LYSINE N-ACETYLTRANSFERASE YJAB"/>
    <property type="match status" value="1"/>
</dbReference>
<keyword evidence="5" id="KW-1185">Reference proteome</keyword>
<protein>
    <submittedName>
        <fullName evidence="4">GNAT family N-acetyltransferase</fullName>
    </submittedName>
</protein>
<dbReference type="InterPro" id="IPR000182">
    <property type="entry name" value="GNAT_dom"/>
</dbReference>
<keyword evidence="2" id="KW-0012">Acyltransferase</keyword>
<accession>A0A9X1NK46</accession>
<dbReference type="GO" id="GO:0016747">
    <property type="term" value="F:acyltransferase activity, transferring groups other than amino-acyl groups"/>
    <property type="evidence" value="ECO:0007669"/>
    <property type="project" value="InterPro"/>
</dbReference>
<dbReference type="PANTHER" id="PTHR43800">
    <property type="entry name" value="PEPTIDYL-LYSINE N-ACETYLTRANSFERASE YJAB"/>
    <property type="match status" value="1"/>
</dbReference>
<dbReference type="InterPro" id="IPR016181">
    <property type="entry name" value="Acyl_CoA_acyltransferase"/>
</dbReference>
<reference evidence="4" key="1">
    <citation type="submission" date="2021-11" db="EMBL/GenBank/DDBJ databases">
        <title>Streptomyces corallinus and Kineosporia corallina sp. nov., two new coral-derived marine actinobacteria.</title>
        <authorList>
            <person name="Buangrab K."/>
            <person name="Sutthacheep M."/>
            <person name="Yeemin T."/>
            <person name="Harunari E."/>
            <person name="Igarashi Y."/>
            <person name="Sripreechasak P."/>
            <person name="Kanchanasin P."/>
            <person name="Tanasupawat S."/>
            <person name="Phongsopitanun W."/>
        </authorList>
    </citation>
    <scope>NUCLEOTIDE SEQUENCE</scope>
    <source>
        <strain evidence="4">JCM 31032</strain>
    </source>
</reference>
<evidence type="ECO:0000256" key="1">
    <source>
        <dbReference type="ARBA" id="ARBA00022679"/>
    </source>
</evidence>
<dbReference type="AlphaFoldDB" id="A0A9X1NK46"/>
<gene>
    <name evidence="4" type="ORF">LR394_29580</name>
</gene>
<comment type="caution">
    <text evidence="4">The sequence shown here is derived from an EMBL/GenBank/DDBJ whole genome shotgun (WGS) entry which is preliminary data.</text>
</comment>
<evidence type="ECO:0000313" key="5">
    <source>
        <dbReference type="Proteomes" id="UP001138997"/>
    </source>
</evidence>
<proteinExistence type="predicted"/>
<dbReference type="PROSITE" id="PS51186">
    <property type="entry name" value="GNAT"/>
    <property type="match status" value="1"/>
</dbReference>